<dbReference type="CDD" id="cd04301">
    <property type="entry name" value="NAT_SF"/>
    <property type="match status" value="1"/>
</dbReference>
<evidence type="ECO:0000259" key="3">
    <source>
        <dbReference type="PROSITE" id="PS51186"/>
    </source>
</evidence>
<keyword evidence="2" id="KW-0012">Acyltransferase</keyword>
<keyword evidence="5" id="KW-1185">Reference proteome</keyword>
<dbReference type="InterPro" id="IPR016181">
    <property type="entry name" value="Acyl_CoA_acyltransferase"/>
</dbReference>
<keyword evidence="1" id="KW-0808">Transferase</keyword>
<dbReference type="Pfam" id="PF00583">
    <property type="entry name" value="Acetyltransf_1"/>
    <property type="match status" value="1"/>
</dbReference>
<dbReference type="PROSITE" id="PS51186">
    <property type="entry name" value="GNAT"/>
    <property type="match status" value="1"/>
</dbReference>
<dbReference type="InterPro" id="IPR000182">
    <property type="entry name" value="GNAT_dom"/>
</dbReference>
<sequence>MLVCFILSVAKNMTILAENRTMELAFNKILKEDFALVLPYLKKLHEQPPHEELLKERLLEMFDQNYECFGIYRDDKMIGVFGLWFMTRHYAGRSCEVDHVYIEEQYQGKGLGRSLMAFIHQYAESKDCETMELNSYVENFGSHKFYMNLGYIIRGYHFLKKL</sequence>
<evidence type="ECO:0000313" key="5">
    <source>
        <dbReference type="Proteomes" id="UP000605733"/>
    </source>
</evidence>
<evidence type="ECO:0000313" key="4">
    <source>
        <dbReference type="EMBL" id="GGG34290.1"/>
    </source>
</evidence>
<accession>A0ABQ1WN28</accession>
<proteinExistence type="predicted"/>
<organism evidence="4 5">
    <name type="scientific">Christiangramia forsetii</name>
    <dbReference type="NCBI Taxonomy" id="411153"/>
    <lineage>
        <taxon>Bacteria</taxon>
        <taxon>Pseudomonadati</taxon>
        <taxon>Bacteroidota</taxon>
        <taxon>Flavobacteriia</taxon>
        <taxon>Flavobacteriales</taxon>
        <taxon>Flavobacteriaceae</taxon>
        <taxon>Christiangramia</taxon>
    </lineage>
</organism>
<dbReference type="InterPro" id="IPR050680">
    <property type="entry name" value="YpeA/RimI_acetyltransf"/>
</dbReference>
<dbReference type="SUPFAM" id="SSF55729">
    <property type="entry name" value="Acyl-CoA N-acyltransferases (Nat)"/>
    <property type="match status" value="1"/>
</dbReference>
<dbReference type="Gene3D" id="3.40.630.30">
    <property type="match status" value="1"/>
</dbReference>
<gene>
    <name evidence="4" type="ORF">GCM10011532_17460</name>
</gene>
<reference evidence="5" key="1">
    <citation type="journal article" date="2019" name="Int. J. Syst. Evol. Microbiol.">
        <title>The Global Catalogue of Microorganisms (GCM) 10K type strain sequencing project: providing services to taxonomists for standard genome sequencing and annotation.</title>
        <authorList>
            <consortium name="The Broad Institute Genomics Platform"/>
            <consortium name="The Broad Institute Genome Sequencing Center for Infectious Disease"/>
            <person name="Wu L."/>
            <person name="Ma J."/>
        </authorList>
    </citation>
    <scope>NUCLEOTIDE SEQUENCE [LARGE SCALE GENOMIC DNA]</scope>
    <source>
        <strain evidence="5">CGMCC 1.15422</strain>
    </source>
</reference>
<evidence type="ECO:0000256" key="1">
    <source>
        <dbReference type="ARBA" id="ARBA00022679"/>
    </source>
</evidence>
<protein>
    <recommendedName>
        <fullName evidence="3">N-acetyltransferase domain-containing protein</fullName>
    </recommendedName>
</protein>
<feature type="domain" description="N-acetyltransferase" evidence="3">
    <location>
        <begin position="24"/>
        <end position="162"/>
    </location>
</feature>
<dbReference type="EMBL" id="BMIX01000003">
    <property type="protein sequence ID" value="GGG34290.1"/>
    <property type="molecule type" value="Genomic_DNA"/>
</dbReference>
<name>A0ABQ1WN28_9FLAO</name>
<dbReference type="Proteomes" id="UP000605733">
    <property type="component" value="Unassembled WGS sequence"/>
</dbReference>
<evidence type="ECO:0000256" key="2">
    <source>
        <dbReference type="ARBA" id="ARBA00023315"/>
    </source>
</evidence>
<dbReference type="PANTHER" id="PTHR43420">
    <property type="entry name" value="ACETYLTRANSFERASE"/>
    <property type="match status" value="1"/>
</dbReference>
<dbReference type="PANTHER" id="PTHR43420:SF47">
    <property type="entry name" value="N-ACETYLTRANSFERASE DOMAIN-CONTAINING PROTEIN"/>
    <property type="match status" value="1"/>
</dbReference>
<comment type="caution">
    <text evidence="4">The sequence shown here is derived from an EMBL/GenBank/DDBJ whole genome shotgun (WGS) entry which is preliminary data.</text>
</comment>